<dbReference type="GO" id="GO:0004553">
    <property type="term" value="F:hydrolase activity, hydrolyzing O-glycosyl compounds"/>
    <property type="evidence" value="ECO:0007669"/>
    <property type="project" value="InterPro"/>
</dbReference>
<name>A0A5B2TQ10_9FLAO</name>
<dbReference type="InterPro" id="IPR051913">
    <property type="entry name" value="GH2_Domain-Containing"/>
</dbReference>
<accession>A0A5B2TQ10</accession>
<dbReference type="GO" id="GO:0005975">
    <property type="term" value="P:carbohydrate metabolic process"/>
    <property type="evidence" value="ECO:0007669"/>
    <property type="project" value="InterPro"/>
</dbReference>
<dbReference type="Pfam" id="PF02836">
    <property type="entry name" value="Glyco_hydro_2_C"/>
    <property type="match status" value="1"/>
</dbReference>
<feature type="domain" description="Glycoside hydrolase family 2 catalytic" evidence="4">
    <location>
        <begin position="231"/>
        <end position="447"/>
    </location>
</feature>
<feature type="transmembrane region" description="Helical" evidence="3">
    <location>
        <begin position="12"/>
        <end position="34"/>
    </location>
</feature>
<keyword evidence="1 5" id="KW-0378">Hydrolase</keyword>
<keyword evidence="3" id="KW-0472">Membrane</keyword>
<evidence type="ECO:0000313" key="5">
    <source>
        <dbReference type="EMBL" id="KAA2216651.1"/>
    </source>
</evidence>
<keyword evidence="3" id="KW-1133">Transmembrane helix</keyword>
<evidence type="ECO:0000259" key="4">
    <source>
        <dbReference type="Pfam" id="PF02836"/>
    </source>
</evidence>
<keyword evidence="3" id="KW-0812">Transmembrane</keyword>
<proteinExistence type="predicted"/>
<dbReference type="InterPro" id="IPR006103">
    <property type="entry name" value="Glyco_hydro_2_cat"/>
</dbReference>
<dbReference type="PROSITE" id="PS00659">
    <property type="entry name" value="GLYCOSYL_HYDROL_F5"/>
    <property type="match status" value="1"/>
</dbReference>
<dbReference type="PANTHER" id="PTHR42732">
    <property type="entry name" value="BETA-GALACTOSIDASE"/>
    <property type="match status" value="1"/>
</dbReference>
<dbReference type="InterPro" id="IPR017853">
    <property type="entry name" value="GH"/>
</dbReference>
<gene>
    <name evidence="5" type="ORF">F0361_11675</name>
</gene>
<dbReference type="Gene3D" id="3.20.20.80">
    <property type="entry name" value="Glycosidases"/>
    <property type="match status" value="1"/>
</dbReference>
<dbReference type="Proteomes" id="UP000323188">
    <property type="component" value="Unassembled WGS sequence"/>
</dbReference>
<sequence>MRLNRTIYQTLLIISFLALNALIIFGISAVWSYLNSGADRSKMLHLPEKLTASYLPKVQWNLENNEGRPIEEQTLNEIERDYVKSWQVKSIALETNNRYGISDYFTDSARVKLYDLIELNQSQNITIKTTSIKHNPKLEFYSADGKLAVLTDHNVEHYQETYLQDRLLHSQNSTNTYQILLLLEDGFWRVRHMVQMDAGKKKNIANTIQNLDESLLSKVKGVNYYPKDHAWDMFGSNFKDSIIYKDFKKIKDLGLNSIRIFVPYESFGKAEVDSVKLGQLSTTLDIAQKFNLKVIVTLFDFYGDYGIQDWTLTHRHAEQIVEALKNHEALLGWDLKNEPDLDFESRGKSNVLAWLRNTLEEIKEWDSEHPITIGWSNAKAAQNLSEEVDYVSFHYYLDPDNFTEVYSLLKTAVPDKPIVLQEYGYSSYSGFWNAYMGSERKQSSYFKKIQEGIESQGIPSIFWTLYDFDLVPNSVVGRLPWRKSKQKYFGLLDKNGNPKEVVKVIVDK</sequence>
<evidence type="ECO:0000256" key="3">
    <source>
        <dbReference type="SAM" id="Phobius"/>
    </source>
</evidence>
<reference evidence="5 6" key="1">
    <citation type="submission" date="2019-09" db="EMBL/GenBank/DDBJ databases">
        <authorList>
            <person name="Khan S.A."/>
            <person name="Jeon C.O."/>
            <person name="Chun B.H."/>
            <person name="Jeong S.E."/>
        </authorList>
    </citation>
    <scope>NUCLEOTIDE SEQUENCE [LARGE SCALE GENOMIC DNA]</scope>
    <source>
        <strain evidence="5 6">KCTC 42508</strain>
    </source>
</reference>
<dbReference type="PANTHER" id="PTHR42732:SF1">
    <property type="entry name" value="BETA-MANNOSIDASE"/>
    <property type="match status" value="1"/>
</dbReference>
<evidence type="ECO:0000256" key="1">
    <source>
        <dbReference type="ARBA" id="ARBA00022801"/>
    </source>
</evidence>
<dbReference type="SUPFAM" id="SSF51445">
    <property type="entry name" value="(Trans)glycosidases"/>
    <property type="match status" value="1"/>
</dbReference>
<keyword evidence="2" id="KW-0326">Glycosidase</keyword>
<dbReference type="InterPro" id="IPR018087">
    <property type="entry name" value="Glyco_hydro_5_CS"/>
</dbReference>
<organism evidence="5 6">
    <name type="scientific">Maribacter flavus</name>
    <dbReference type="NCBI Taxonomy" id="1658664"/>
    <lineage>
        <taxon>Bacteria</taxon>
        <taxon>Pseudomonadati</taxon>
        <taxon>Bacteroidota</taxon>
        <taxon>Flavobacteriia</taxon>
        <taxon>Flavobacteriales</taxon>
        <taxon>Flavobacteriaceae</taxon>
        <taxon>Maribacter</taxon>
    </lineage>
</organism>
<dbReference type="EMBL" id="VUOE01000002">
    <property type="protein sequence ID" value="KAA2216651.1"/>
    <property type="molecule type" value="Genomic_DNA"/>
</dbReference>
<evidence type="ECO:0000313" key="6">
    <source>
        <dbReference type="Proteomes" id="UP000323188"/>
    </source>
</evidence>
<comment type="caution">
    <text evidence="5">The sequence shown here is derived from an EMBL/GenBank/DDBJ whole genome shotgun (WGS) entry which is preliminary data.</text>
</comment>
<dbReference type="RefSeq" id="WP_154918783.1">
    <property type="nucleotide sequence ID" value="NZ_VUOE01000002.1"/>
</dbReference>
<evidence type="ECO:0000256" key="2">
    <source>
        <dbReference type="ARBA" id="ARBA00023295"/>
    </source>
</evidence>
<protein>
    <submittedName>
        <fullName evidence="5">Cellulase family glycosylhydrolase</fullName>
    </submittedName>
</protein>
<dbReference type="AlphaFoldDB" id="A0A5B2TQ10"/>